<gene>
    <name evidence="2" type="ORF">DILT_LOCUS15088</name>
</gene>
<accession>A0A3P7MZ29</accession>
<evidence type="ECO:0000313" key="3">
    <source>
        <dbReference type="Proteomes" id="UP000281553"/>
    </source>
</evidence>
<sequence length="91" mass="9735">MADDLTELSTEFVPMFLDDEDEIVVEGETATPEEEKGGEASNGDPDCDALARTSTASGQEVGVVITTFRLLKPLNTTTIIGLDRLMTRGAD</sequence>
<dbReference type="EMBL" id="UYRU01077233">
    <property type="protein sequence ID" value="VDN27897.1"/>
    <property type="molecule type" value="Genomic_DNA"/>
</dbReference>
<proteinExistence type="predicted"/>
<organism evidence="2 3">
    <name type="scientific">Dibothriocephalus latus</name>
    <name type="common">Fish tapeworm</name>
    <name type="synonym">Diphyllobothrium latum</name>
    <dbReference type="NCBI Taxonomy" id="60516"/>
    <lineage>
        <taxon>Eukaryota</taxon>
        <taxon>Metazoa</taxon>
        <taxon>Spiralia</taxon>
        <taxon>Lophotrochozoa</taxon>
        <taxon>Platyhelminthes</taxon>
        <taxon>Cestoda</taxon>
        <taxon>Eucestoda</taxon>
        <taxon>Diphyllobothriidea</taxon>
        <taxon>Diphyllobothriidae</taxon>
        <taxon>Dibothriocephalus</taxon>
    </lineage>
</organism>
<protein>
    <submittedName>
        <fullName evidence="2">Uncharacterized protein</fullName>
    </submittedName>
</protein>
<dbReference type="Proteomes" id="UP000281553">
    <property type="component" value="Unassembled WGS sequence"/>
</dbReference>
<feature type="region of interest" description="Disordered" evidence="1">
    <location>
        <begin position="26"/>
        <end position="54"/>
    </location>
</feature>
<name>A0A3P7MZ29_DIBLA</name>
<evidence type="ECO:0000256" key="1">
    <source>
        <dbReference type="SAM" id="MobiDB-lite"/>
    </source>
</evidence>
<reference evidence="2 3" key="1">
    <citation type="submission" date="2018-11" db="EMBL/GenBank/DDBJ databases">
        <authorList>
            <consortium name="Pathogen Informatics"/>
        </authorList>
    </citation>
    <scope>NUCLEOTIDE SEQUENCE [LARGE SCALE GENOMIC DNA]</scope>
</reference>
<keyword evidence="3" id="KW-1185">Reference proteome</keyword>
<dbReference type="AlphaFoldDB" id="A0A3P7MZ29"/>
<evidence type="ECO:0000313" key="2">
    <source>
        <dbReference type="EMBL" id="VDN27897.1"/>
    </source>
</evidence>